<organism evidence="1 2">
    <name type="scientific">Streptomyces monticola</name>
    <dbReference type="NCBI Taxonomy" id="2666263"/>
    <lineage>
        <taxon>Bacteria</taxon>
        <taxon>Bacillati</taxon>
        <taxon>Actinomycetota</taxon>
        <taxon>Actinomycetes</taxon>
        <taxon>Kitasatosporales</taxon>
        <taxon>Streptomycetaceae</taxon>
        <taxon>Streptomyces</taxon>
    </lineage>
</organism>
<reference evidence="2" key="1">
    <citation type="journal article" date="2019" name="Int. J. Syst. Evol. Microbiol.">
        <title>The Global Catalogue of Microorganisms (GCM) 10K type strain sequencing project: providing services to taxonomists for standard genome sequencing and annotation.</title>
        <authorList>
            <consortium name="The Broad Institute Genomics Platform"/>
            <consortium name="The Broad Institute Genome Sequencing Center for Infectious Disease"/>
            <person name="Wu L."/>
            <person name="Ma J."/>
        </authorList>
    </citation>
    <scope>NUCLEOTIDE SEQUENCE [LARGE SCALE GENOMIC DNA]</scope>
    <source>
        <strain evidence="2">SYNS20</strain>
    </source>
</reference>
<accession>A0ABW2JUH3</accession>
<name>A0ABW2JUH3_9ACTN</name>
<evidence type="ECO:0000313" key="2">
    <source>
        <dbReference type="Proteomes" id="UP001596523"/>
    </source>
</evidence>
<protein>
    <submittedName>
        <fullName evidence="1">Uncharacterized protein</fullName>
    </submittedName>
</protein>
<keyword evidence="2" id="KW-1185">Reference proteome</keyword>
<sequence>MEPVVIAALINGPVTLAVGALTYTVGRAAARTAQNTAAETADFAYRATLEAAELARTTALEAERRKTQREAYANLVSKAHAYLRATKPILALAEELDEYAEQSEHVTRDDRTGAMVEVKDSGLVDSRTEALETRIRRANDQVPVLRAADVVILEGPHPTLTRAARQVKADTEALHATLANAGLWPWRQEEAPDPQRSAHAHATLEATVEDFTEAARGHLNGPTENGA</sequence>
<proteinExistence type="predicted"/>
<dbReference type="RefSeq" id="WP_381837959.1">
    <property type="nucleotide sequence ID" value="NZ_JBHTCF010000020.1"/>
</dbReference>
<evidence type="ECO:0000313" key="1">
    <source>
        <dbReference type="EMBL" id="MFC7309230.1"/>
    </source>
</evidence>
<comment type="caution">
    <text evidence="1">The sequence shown here is derived from an EMBL/GenBank/DDBJ whole genome shotgun (WGS) entry which is preliminary data.</text>
</comment>
<dbReference type="EMBL" id="JBHTCF010000020">
    <property type="protein sequence ID" value="MFC7309230.1"/>
    <property type="molecule type" value="Genomic_DNA"/>
</dbReference>
<dbReference type="Proteomes" id="UP001596523">
    <property type="component" value="Unassembled WGS sequence"/>
</dbReference>
<gene>
    <name evidence="1" type="ORF">ACFQVC_34105</name>
</gene>